<accession>G5JB05</accession>
<dbReference type="PATRIC" id="fig|423471.3.peg.4325"/>
<proteinExistence type="predicted"/>
<protein>
    <recommendedName>
        <fullName evidence="3">Peptidase C39 domain-containing protein</fullName>
    </recommendedName>
</protein>
<evidence type="ECO:0000313" key="1">
    <source>
        <dbReference type="EMBL" id="EHJ10628.1"/>
    </source>
</evidence>
<comment type="caution">
    <text evidence="1">The sequence shown here is derived from an EMBL/GenBank/DDBJ whole genome shotgun (WGS) entry which is preliminary data.</text>
</comment>
<gene>
    <name evidence="1" type="ORF">CWATWH0003_4617</name>
</gene>
<reference evidence="1 2" key="1">
    <citation type="journal article" date="2011" name="Front. Microbiol.">
        <title>Two Strains of Crocosphaera watsonii with Highly Conserved Genomes are Distinguished by Strain-Specific Features.</title>
        <authorList>
            <person name="Bench S.R."/>
            <person name="Ilikchyan I.N."/>
            <person name="Tripp H.J."/>
            <person name="Zehr J.P."/>
        </authorList>
    </citation>
    <scope>NUCLEOTIDE SEQUENCE [LARGE SCALE GENOMIC DNA]</scope>
    <source>
        <strain evidence="1 2">WH 0003</strain>
    </source>
</reference>
<evidence type="ECO:0008006" key="3">
    <source>
        <dbReference type="Google" id="ProtNLM"/>
    </source>
</evidence>
<dbReference type="GeneID" id="88768019"/>
<sequence>MDLAGAGGKWKTINELKDSTVIQQINDVSCGAACGEMLFKNKGFDIEQEQLLALAGSPTWSEQLAYAMNQFIPSEDGEWKGGYFKIIGATSKQVFLSLCTTGSWIAELREPLTKMGHFVVGQLPRFAIAEIEA</sequence>
<evidence type="ECO:0000313" key="2">
    <source>
        <dbReference type="Proteomes" id="UP000003477"/>
    </source>
</evidence>
<dbReference type="EMBL" id="AESD01000687">
    <property type="protein sequence ID" value="EHJ10628.1"/>
    <property type="molecule type" value="Genomic_DNA"/>
</dbReference>
<dbReference type="Proteomes" id="UP000003477">
    <property type="component" value="Unassembled WGS sequence"/>
</dbReference>
<dbReference type="RefSeq" id="WP_007312468.1">
    <property type="nucleotide sequence ID" value="NZ_AESD01000687.1"/>
</dbReference>
<dbReference type="AlphaFoldDB" id="G5JB05"/>
<name>G5JB05_CROWT</name>
<organism evidence="1 2">
    <name type="scientific">Crocosphaera watsonii WH 0003</name>
    <dbReference type="NCBI Taxonomy" id="423471"/>
    <lineage>
        <taxon>Bacteria</taxon>
        <taxon>Bacillati</taxon>
        <taxon>Cyanobacteriota</taxon>
        <taxon>Cyanophyceae</taxon>
        <taxon>Oscillatoriophycideae</taxon>
        <taxon>Chroococcales</taxon>
        <taxon>Aphanothecaceae</taxon>
        <taxon>Crocosphaera</taxon>
    </lineage>
</organism>